<evidence type="ECO:0000313" key="4">
    <source>
        <dbReference type="Proteomes" id="UP000799439"/>
    </source>
</evidence>
<protein>
    <submittedName>
        <fullName evidence="3">Alpha/beta-hydrolase</fullName>
    </submittedName>
</protein>
<dbReference type="SUPFAM" id="SSF53474">
    <property type="entry name" value="alpha/beta-Hydrolases"/>
    <property type="match status" value="1"/>
</dbReference>
<dbReference type="InterPro" id="IPR029058">
    <property type="entry name" value="AB_hydrolase_fold"/>
</dbReference>
<dbReference type="AlphaFoldDB" id="A0A9P4MHP9"/>
<dbReference type="InterPro" id="IPR001031">
    <property type="entry name" value="Thioesterase"/>
</dbReference>
<dbReference type="Gene3D" id="3.40.50.1820">
    <property type="entry name" value="alpha/beta hydrolase"/>
    <property type="match status" value="1"/>
</dbReference>
<evidence type="ECO:0000256" key="1">
    <source>
        <dbReference type="SAM" id="MobiDB-lite"/>
    </source>
</evidence>
<keyword evidence="4" id="KW-1185">Reference proteome</keyword>
<comment type="caution">
    <text evidence="3">The sequence shown here is derived from an EMBL/GenBank/DDBJ whole genome shotgun (WGS) entry which is preliminary data.</text>
</comment>
<reference evidence="3" key="1">
    <citation type="journal article" date="2020" name="Stud. Mycol.">
        <title>101 Dothideomycetes genomes: a test case for predicting lifestyles and emergence of pathogens.</title>
        <authorList>
            <person name="Haridas S."/>
            <person name="Albert R."/>
            <person name="Binder M."/>
            <person name="Bloem J."/>
            <person name="Labutti K."/>
            <person name="Salamov A."/>
            <person name="Andreopoulos B."/>
            <person name="Baker S."/>
            <person name="Barry K."/>
            <person name="Bills G."/>
            <person name="Bluhm B."/>
            <person name="Cannon C."/>
            <person name="Castanera R."/>
            <person name="Culley D."/>
            <person name="Daum C."/>
            <person name="Ezra D."/>
            <person name="Gonzalez J."/>
            <person name="Henrissat B."/>
            <person name="Kuo A."/>
            <person name="Liang C."/>
            <person name="Lipzen A."/>
            <person name="Lutzoni F."/>
            <person name="Magnuson J."/>
            <person name="Mondo S."/>
            <person name="Nolan M."/>
            <person name="Ohm R."/>
            <person name="Pangilinan J."/>
            <person name="Park H.-J."/>
            <person name="Ramirez L."/>
            <person name="Alfaro M."/>
            <person name="Sun H."/>
            <person name="Tritt A."/>
            <person name="Yoshinaga Y."/>
            <person name="Zwiers L.-H."/>
            <person name="Turgeon B."/>
            <person name="Goodwin S."/>
            <person name="Spatafora J."/>
            <person name="Crous P."/>
            <person name="Grigoriev I."/>
        </authorList>
    </citation>
    <scope>NUCLEOTIDE SEQUENCE</scope>
    <source>
        <strain evidence="3">CBS 260.36</strain>
    </source>
</reference>
<evidence type="ECO:0000313" key="3">
    <source>
        <dbReference type="EMBL" id="KAF2150239.1"/>
    </source>
</evidence>
<dbReference type="Pfam" id="PF00975">
    <property type="entry name" value="Thioesterase"/>
    <property type="match status" value="1"/>
</dbReference>
<name>A0A9P4MHP9_9PEZI</name>
<feature type="compositionally biased region" description="Low complexity" evidence="1">
    <location>
        <begin position="174"/>
        <end position="192"/>
    </location>
</feature>
<sequence>MIADSLTVVQHAKGSDSLAPLVLLHDGGGTIYSYHALGPLHRDVYGISNPKFESDLAWEGGIPEMALTYADMIRENIPAGPVLLGGWSFGGLLALELSKIFEDDPDHSIVGLVLIDTPYPKDRHGGELSGLNFLPDIPGVRPRVRAKIHKALQRARSMVASWELPSWEDEGYVSGTSSASSSSEDLLGSTSTPRRKLPPAVLLRAVDKVEAMDKLRPASSTPLVDIFRQHPSLGWSEYDNSFINVVWDIPGDHFSIFSAPYITQVTEKILSACYYLGH</sequence>
<feature type="domain" description="Thioesterase" evidence="2">
    <location>
        <begin position="20"/>
        <end position="269"/>
    </location>
</feature>
<gene>
    <name evidence="3" type="ORF">K461DRAFT_323670</name>
</gene>
<accession>A0A9P4MHP9</accession>
<evidence type="ECO:0000259" key="2">
    <source>
        <dbReference type="Pfam" id="PF00975"/>
    </source>
</evidence>
<dbReference type="Proteomes" id="UP000799439">
    <property type="component" value="Unassembled WGS sequence"/>
</dbReference>
<dbReference type="OrthoDB" id="10253869at2759"/>
<feature type="region of interest" description="Disordered" evidence="1">
    <location>
        <begin position="173"/>
        <end position="193"/>
    </location>
</feature>
<dbReference type="EMBL" id="ML996090">
    <property type="protein sequence ID" value="KAF2150239.1"/>
    <property type="molecule type" value="Genomic_DNA"/>
</dbReference>
<proteinExistence type="predicted"/>
<organism evidence="3 4">
    <name type="scientific">Myriangium duriaei CBS 260.36</name>
    <dbReference type="NCBI Taxonomy" id="1168546"/>
    <lineage>
        <taxon>Eukaryota</taxon>
        <taxon>Fungi</taxon>
        <taxon>Dikarya</taxon>
        <taxon>Ascomycota</taxon>
        <taxon>Pezizomycotina</taxon>
        <taxon>Dothideomycetes</taxon>
        <taxon>Dothideomycetidae</taxon>
        <taxon>Myriangiales</taxon>
        <taxon>Myriangiaceae</taxon>
        <taxon>Myriangium</taxon>
    </lineage>
</organism>